<feature type="domain" description="Enoyl reductase (ER)" evidence="2">
    <location>
        <begin position="10"/>
        <end position="306"/>
    </location>
</feature>
<dbReference type="CDD" id="cd05289">
    <property type="entry name" value="MDR_like_2"/>
    <property type="match status" value="1"/>
</dbReference>
<dbReference type="EMBL" id="JBHLZU010000018">
    <property type="protein sequence ID" value="MFB9906067.1"/>
    <property type="molecule type" value="Genomic_DNA"/>
</dbReference>
<evidence type="ECO:0000256" key="1">
    <source>
        <dbReference type="ARBA" id="ARBA00023002"/>
    </source>
</evidence>
<evidence type="ECO:0000259" key="2">
    <source>
        <dbReference type="SMART" id="SM00829"/>
    </source>
</evidence>
<keyword evidence="1 3" id="KW-0560">Oxidoreductase</keyword>
<dbReference type="Gene3D" id="3.40.50.720">
    <property type="entry name" value="NAD(P)-binding Rossmann-like Domain"/>
    <property type="match status" value="1"/>
</dbReference>
<dbReference type="PANTHER" id="PTHR11695:SF294">
    <property type="entry name" value="RETICULON-4-INTERACTING PROTEIN 1, MITOCHONDRIAL"/>
    <property type="match status" value="1"/>
</dbReference>
<dbReference type="RefSeq" id="WP_377855892.1">
    <property type="nucleotide sequence ID" value="NZ_JBHLZU010000018.1"/>
</dbReference>
<dbReference type="Gene3D" id="3.90.180.10">
    <property type="entry name" value="Medium-chain alcohol dehydrogenases, catalytic domain"/>
    <property type="match status" value="1"/>
</dbReference>
<protein>
    <submittedName>
        <fullName evidence="3">NADP-dependent oxidoreductase</fullName>
        <ecNumber evidence="3">1.-.-.-</ecNumber>
    </submittedName>
</protein>
<sequence>MRAVSQRGFGGPEVLEVIETDRPEPAPTEVLVRVRAAGINPVDWKTRSGAGMAWFLGDPPLVLGWDVSGVVEEVGFGTSHLEVGDEVLGMPWFPRRAGAYAEYVTAPSRHFVRKPAGLSHEEAAALPLAGLTAYQILFDVADLQPGHRVLVQAAAGGVGHLAVQLAKAHGAYVIGTASAAKHDFLRSIGVDEAIDYHEVDVNQTVSDVDLVLHLAGEPAVGTLREGGLIVSVAGGVSLELAEAAATRKVRASGVLVEPDHAQLQAMVELIEAGKLRVVVEQTFPLAEAAKAHELGEAGRVTGKLVLTV</sequence>
<dbReference type="SMART" id="SM00829">
    <property type="entry name" value="PKS_ER"/>
    <property type="match status" value="1"/>
</dbReference>
<dbReference type="InterPro" id="IPR011032">
    <property type="entry name" value="GroES-like_sf"/>
</dbReference>
<dbReference type="InterPro" id="IPR020843">
    <property type="entry name" value="ER"/>
</dbReference>
<dbReference type="Pfam" id="PF08240">
    <property type="entry name" value="ADH_N"/>
    <property type="match status" value="1"/>
</dbReference>
<evidence type="ECO:0000313" key="4">
    <source>
        <dbReference type="Proteomes" id="UP001589693"/>
    </source>
</evidence>
<dbReference type="InterPro" id="IPR036291">
    <property type="entry name" value="NAD(P)-bd_dom_sf"/>
</dbReference>
<reference evidence="3 4" key="1">
    <citation type="submission" date="2024-09" db="EMBL/GenBank/DDBJ databases">
        <authorList>
            <person name="Sun Q."/>
            <person name="Mori K."/>
        </authorList>
    </citation>
    <scope>NUCLEOTIDE SEQUENCE [LARGE SCALE GENOMIC DNA]</scope>
    <source>
        <strain evidence="3 4">TBRC 7907</strain>
    </source>
</reference>
<proteinExistence type="predicted"/>
<dbReference type="PANTHER" id="PTHR11695">
    <property type="entry name" value="ALCOHOL DEHYDROGENASE RELATED"/>
    <property type="match status" value="1"/>
</dbReference>
<dbReference type="SUPFAM" id="SSF50129">
    <property type="entry name" value="GroES-like"/>
    <property type="match status" value="1"/>
</dbReference>
<dbReference type="SUPFAM" id="SSF51735">
    <property type="entry name" value="NAD(P)-binding Rossmann-fold domains"/>
    <property type="match status" value="1"/>
</dbReference>
<accession>A0ABV5ZYS5</accession>
<dbReference type="InterPro" id="IPR050700">
    <property type="entry name" value="YIM1/Zinc_Alcohol_DH_Fams"/>
</dbReference>
<gene>
    <name evidence="3" type="ORF">ACFFQA_19190</name>
</gene>
<dbReference type="PROSITE" id="PS01162">
    <property type="entry name" value="QOR_ZETA_CRYSTAL"/>
    <property type="match status" value="1"/>
</dbReference>
<dbReference type="GO" id="GO:0016491">
    <property type="term" value="F:oxidoreductase activity"/>
    <property type="evidence" value="ECO:0007669"/>
    <property type="project" value="UniProtKB-KW"/>
</dbReference>
<evidence type="ECO:0000313" key="3">
    <source>
        <dbReference type="EMBL" id="MFB9906067.1"/>
    </source>
</evidence>
<comment type="caution">
    <text evidence="3">The sequence shown here is derived from an EMBL/GenBank/DDBJ whole genome shotgun (WGS) entry which is preliminary data.</text>
</comment>
<dbReference type="InterPro" id="IPR013154">
    <property type="entry name" value="ADH-like_N"/>
</dbReference>
<name>A0ABV5ZYS5_9PSEU</name>
<dbReference type="Proteomes" id="UP001589693">
    <property type="component" value="Unassembled WGS sequence"/>
</dbReference>
<dbReference type="Pfam" id="PF13602">
    <property type="entry name" value="ADH_zinc_N_2"/>
    <property type="match status" value="1"/>
</dbReference>
<dbReference type="InterPro" id="IPR002364">
    <property type="entry name" value="Quin_OxRdtase/zeta-crystal_CS"/>
</dbReference>
<dbReference type="EC" id="1.-.-.-" evidence="3"/>
<keyword evidence="4" id="KW-1185">Reference proteome</keyword>
<organism evidence="3 4">
    <name type="scientific">Allokutzneria oryzae</name>
    <dbReference type="NCBI Taxonomy" id="1378989"/>
    <lineage>
        <taxon>Bacteria</taxon>
        <taxon>Bacillati</taxon>
        <taxon>Actinomycetota</taxon>
        <taxon>Actinomycetes</taxon>
        <taxon>Pseudonocardiales</taxon>
        <taxon>Pseudonocardiaceae</taxon>
        <taxon>Allokutzneria</taxon>
    </lineage>
</organism>